<dbReference type="InterPro" id="IPR011055">
    <property type="entry name" value="Dup_hybrid_motif"/>
</dbReference>
<comment type="cofactor">
    <cofactor evidence="1">
        <name>Zn(2+)</name>
        <dbReference type="ChEBI" id="CHEBI:29105"/>
    </cofactor>
</comment>
<feature type="region of interest" description="Disordered" evidence="8">
    <location>
        <begin position="287"/>
        <end position="337"/>
    </location>
</feature>
<feature type="chain" id="PRO_5001967414" evidence="9">
    <location>
        <begin position="36"/>
        <end position="466"/>
    </location>
</feature>
<evidence type="ECO:0000256" key="6">
    <source>
        <dbReference type="ARBA" id="ARBA00023049"/>
    </source>
</evidence>
<feature type="compositionally biased region" description="Polar residues" evidence="8">
    <location>
        <begin position="326"/>
        <end position="336"/>
    </location>
</feature>
<dbReference type="Gene3D" id="2.70.70.10">
    <property type="entry name" value="Glucose Permease (Domain IIA)"/>
    <property type="match status" value="1"/>
</dbReference>
<keyword evidence="9" id="KW-0732">Signal</keyword>
<evidence type="ECO:0000259" key="10">
    <source>
        <dbReference type="Pfam" id="PF01551"/>
    </source>
</evidence>
<evidence type="ECO:0000256" key="7">
    <source>
        <dbReference type="SAM" id="Coils"/>
    </source>
</evidence>
<evidence type="ECO:0000256" key="3">
    <source>
        <dbReference type="ARBA" id="ARBA00022723"/>
    </source>
</evidence>
<dbReference type="SUPFAM" id="SSF51261">
    <property type="entry name" value="Duplicated hybrid motif"/>
    <property type="match status" value="1"/>
</dbReference>
<comment type="caution">
    <text evidence="11">The sequence shown here is derived from an EMBL/GenBank/DDBJ whole genome shotgun (WGS) entry which is preliminary data.</text>
</comment>
<evidence type="ECO:0000256" key="5">
    <source>
        <dbReference type="ARBA" id="ARBA00022833"/>
    </source>
</evidence>
<feature type="domain" description="M23ase beta-sheet core" evidence="10">
    <location>
        <begin position="363"/>
        <end position="461"/>
    </location>
</feature>
<dbReference type="CDD" id="cd12797">
    <property type="entry name" value="M23_peptidase"/>
    <property type="match status" value="1"/>
</dbReference>
<feature type="compositionally biased region" description="Basic and acidic residues" evidence="8">
    <location>
        <begin position="287"/>
        <end position="311"/>
    </location>
</feature>
<evidence type="ECO:0000313" key="11">
    <source>
        <dbReference type="EMBL" id="KGM09511.1"/>
    </source>
</evidence>
<dbReference type="PROSITE" id="PS51318">
    <property type="entry name" value="TAT"/>
    <property type="match status" value="1"/>
</dbReference>
<dbReference type="Proteomes" id="UP000029839">
    <property type="component" value="Unassembled WGS sequence"/>
</dbReference>
<dbReference type="InterPro" id="IPR016047">
    <property type="entry name" value="M23ase_b-sheet_dom"/>
</dbReference>
<dbReference type="AlphaFoldDB" id="A0A0A0BNG8"/>
<dbReference type="InterPro" id="IPR050570">
    <property type="entry name" value="Cell_wall_metabolism_enzyme"/>
</dbReference>
<reference evidence="11 12" key="1">
    <citation type="submission" date="2013-08" db="EMBL/GenBank/DDBJ databases">
        <title>Genome sequencing of Cellulomonas carbonis T26.</title>
        <authorList>
            <person name="Chen F."/>
            <person name="Li Y."/>
            <person name="Wang G."/>
        </authorList>
    </citation>
    <scope>NUCLEOTIDE SEQUENCE [LARGE SCALE GENOMIC DNA]</scope>
    <source>
        <strain evidence="11 12">T26</strain>
    </source>
</reference>
<gene>
    <name evidence="11" type="ORF">N868_01655</name>
</gene>
<dbReference type="GO" id="GO:0004222">
    <property type="term" value="F:metalloendopeptidase activity"/>
    <property type="evidence" value="ECO:0007669"/>
    <property type="project" value="TreeGrafter"/>
</dbReference>
<keyword evidence="6" id="KW-0482">Metalloprotease</keyword>
<dbReference type="GO" id="GO:0046872">
    <property type="term" value="F:metal ion binding"/>
    <property type="evidence" value="ECO:0007669"/>
    <property type="project" value="UniProtKB-KW"/>
</dbReference>
<dbReference type="PANTHER" id="PTHR21666:SF288">
    <property type="entry name" value="CELL DIVISION PROTEIN YTFB"/>
    <property type="match status" value="1"/>
</dbReference>
<keyword evidence="4" id="KW-0378">Hydrolase</keyword>
<keyword evidence="12" id="KW-1185">Reference proteome</keyword>
<evidence type="ECO:0000256" key="9">
    <source>
        <dbReference type="SAM" id="SignalP"/>
    </source>
</evidence>
<dbReference type="InterPro" id="IPR006311">
    <property type="entry name" value="TAT_signal"/>
</dbReference>
<evidence type="ECO:0000256" key="1">
    <source>
        <dbReference type="ARBA" id="ARBA00001947"/>
    </source>
</evidence>
<dbReference type="EMBL" id="AXCY01000092">
    <property type="protein sequence ID" value="KGM09511.1"/>
    <property type="molecule type" value="Genomic_DNA"/>
</dbReference>
<keyword evidence="7" id="KW-0175">Coiled coil</keyword>
<feature type="signal peptide" evidence="9">
    <location>
        <begin position="1"/>
        <end position="35"/>
    </location>
</feature>
<evidence type="ECO:0000313" key="12">
    <source>
        <dbReference type="Proteomes" id="UP000029839"/>
    </source>
</evidence>
<feature type="coiled-coil region" evidence="7">
    <location>
        <begin position="56"/>
        <end position="118"/>
    </location>
</feature>
<evidence type="ECO:0000256" key="8">
    <source>
        <dbReference type="SAM" id="MobiDB-lite"/>
    </source>
</evidence>
<evidence type="ECO:0000256" key="2">
    <source>
        <dbReference type="ARBA" id="ARBA00022670"/>
    </source>
</evidence>
<dbReference type="RefSeq" id="WP_043608550.1">
    <property type="nucleotide sequence ID" value="NZ_AXCY01000092.1"/>
</dbReference>
<proteinExistence type="predicted"/>
<dbReference type="GO" id="GO:0006508">
    <property type="term" value="P:proteolysis"/>
    <property type="evidence" value="ECO:0007669"/>
    <property type="project" value="UniProtKB-KW"/>
</dbReference>
<accession>A0A0A0BNG8</accession>
<evidence type="ECO:0000256" key="4">
    <source>
        <dbReference type="ARBA" id="ARBA00022801"/>
    </source>
</evidence>
<sequence>MTAPSSRRRRRLRAALVAVLAAATLGTGVLAPATADDLEDQRRAAEERQRANQGALEDIQADIHETDTALAQAEAELANIQAQIPGAIAALQAAEDELARLQREAALIAERLVVAEDEEASISSQIDTDADRADDIRVAIGQMARDAYKGDMAASTLSAVLDARTTEEFVQQSELASTALRAQTQALRDLEQLNGVNRNRQARLTAVREEIVVLKAEADAKVVEAEQARAAAEAAKVALEELQAAEQQRVAAIEAKRAEQMAKQAELAAQQRQLESDLQAIIARQEEERRRQEEERRRLEEERRRAAEEAARNNQPAPPPVAAPPSTDTSGSSPLSWPSPMNPPYITSSYGWRLHPVLGYRRLHAGTDFRAYCGTPIISAGDGKVEWAYMRGGYGNQVMINHGYHNGQSLMTSYNHLSSFAVRSGQWVSRGQVVGYSGTTGTSTACHLHFEVYVNGGTVDPMNWLP</sequence>
<dbReference type="PANTHER" id="PTHR21666">
    <property type="entry name" value="PEPTIDASE-RELATED"/>
    <property type="match status" value="1"/>
</dbReference>
<keyword evidence="5" id="KW-0862">Zinc</keyword>
<organism evidence="11 12">
    <name type="scientific">Cellulomonas carbonis T26</name>
    <dbReference type="NCBI Taxonomy" id="947969"/>
    <lineage>
        <taxon>Bacteria</taxon>
        <taxon>Bacillati</taxon>
        <taxon>Actinomycetota</taxon>
        <taxon>Actinomycetes</taxon>
        <taxon>Micrococcales</taxon>
        <taxon>Cellulomonadaceae</taxon>
        <taxon>Cellulomonas</taxon>
    </lineage>
</organism>
<reference evidence="11 12" key="2">
    <citation type="journal article" date="2015" name="Stand. Genomic Sci.">
        <title>Draft genome sequence of Cellulomonas carbonis T26(T) and comparative analysis of six Cellulomonas genomes.</title>
        <authorList>
            <person name="Zhuang W."/>
            <person name="Zhang S."/>
            <person name="Xia X."/>
            <person name="Wang G."/>
        </authorList>
    </citation>
    <scope>NUCLEOTIDE SEQUENCE [LARGE SCALE GENOMIC DNA]</scope>
    <source>
        <strain evidence="11 12">T26</strain>
    </source>
</reference>
<name>A0A0A0BNG8_9CELL</name>
<keyword evidence="3" id="KW-0479">Metal-binding</keyword>
<protein>
    <submittedName>
        <fullName evidence="11">Peptidase M23</fullName>
    </submittedName>
</protein>
<dbReference type="OrthoDB" id="1099523at2"/>
<keyword evidence="2" id="KW-0645">Protease</keyword>
<dbReference type="Pfam" id="PF01551">
    <property type="entry name" value="Peptidase_M23"/>
    <property type="match status" value="1"/>
</dbReference>